<organism evidence="1 2">
    <name type="scientific">Glossina brevipalpis</name>
    <dbReference type="NCBI Taxonomy" id="37001"/>
    <lineage>
        <taxon>Eukaryota</taxon>
        <taxon>Metazoa</taxon>
        <taxon>Ecdysozoa</taxon>
        <taxon>Arthropoda</taxon>
        <taxon>Hexapoda</taxon>
        <taxon>Insecta</taxon>
        <taxon>Pterygota</taxon>
        <taxon>Neoptera</taxon>
        <taxon>Endopterygota</taxon>
        <taxon>Diptera</taxon>
        <taxon>Brachycera</taxon>
        <taxon>Muscomorpha</taxon>
        <taxon>Hippoboscoidea</taxon>
        <taxon>Glossinidae</taxon>
        <taxon>Glossina</taxon>
    </lineage>
</organism>
<reference evidence="1" key="2">
    <citation type="submission" date="2020-05" db="UniProtKB">
        <authorList>
            <consortium name="EnsemblMetazoa"/>
        </authorList>
    </citation>
    <scope>IDENTIFICATION</scope>
    <source>
        <strain evidence="1">IAEA</strain>
    </source>
</reference>
<dbReference type="AlphaFoldDB" id="A0A1A9WUJ0"/>
<dbReference type="VEuPathDB" id="VectorBase:GBRI032685"/>
<protein>
    <submittedName>
        <fullName evidence="1">Uncharacterized protein</fullName>
    </submittedName>
</protein>
<reference evidence="2" key="1">
    <citation type="submission" date="2014-03" db="EMBL/GenBank/DDBJ databases">
        <authorList>
            <person name="Aksoy S."/>
            <person name="Warren W."/>
            <person name="Wilson R.K."/>
        </authorList>
    </citation>
    <scope>NUCLEOTIDE SEQUENCE [LARGE SCALE GENOMIC DNA]</scope>
    <source>
        <strain evidence="2">IAEA</strain>
    </source>
</reference>
<sequence length="109" mass="13143">MKKKKTKRSRTCTQYYKDKRIKQEESLCHSSVFHLKQVVNSHVDERADYIHNSTYAVYRILLYIMQSYMYPCGYVQYSKLSYVRSHNYKLSNHSKLFFGHALITEPVEY</sequence>
<dbReference type="EnsemblMetazoa" id="GBRI032685-RA">
    <property type="protein sequence ID" value="GBRI032685-PA"/>
    <property type="gene ID" value="GBRI032685"/>
</dbReference>
<dbReference type="Proteomes" id="UP000091820">
    <property type="component" value="Unassembled WGS sequence"/>
</dbReference>
<evidence type="ECO:0000313" key="1">
    <source>
        <dbReference type="EnsemblMetazoa" id="GBRI032685-PA"/>
    </source>
</evidence>
<keyword evidence="2" id="KW-1185">Reference proteome</keyword>
<name>A0A1A9WUJ0_9MUSC</name>
<proteinExistence type="predicted"/>
<accession>A0A1A9WUJ0</accession>
<evidence type="ECO:0000313" key="2">
    <source>
        <dbReference type="Proteomes" id="UP000091820"/>
    </source>
</evidence>